<evidence type="ECO:0000313" key="4">
    <source>
        <dbReference type="Proteomes" id="UP000177596"/>
    </source>
</evidence>
<feature type="domain" description="M23ase beta-sheet core" evidence="2">
    <location>
        <begin position="127"/>
        <end position="222"/>
    </location>
</feature>
<sequence length="228" mass="25386">MACPNMQKISLELPKYRLLLHVKLVKRRKPLLAEPILPTKAIINRKYRTGTFTGRLVRYFADHRSIRKILATSFVFAAVLVGFIPQDSNLQVQADETVIEPQTTFVTQKSMQYPVESVKINQGYRFFHPGLDLGGQKGTPVKPIMSGVVSYAGWVYSGYGNLVIISHKNGFDSYYAHLSKIEVKTGQAVDTNTEIGKMGTTGRSTGSHLHLEIHQNGVSLNPLTVLSK</sequence>
<comment type="caution">
    <text evidence="3">The sequence shown here is derived from an EMBL/GenBank/DDBJ whole genome shotgun (WGS) entry which is preliminary data.</text>
</comment>
<dbReference type="InterPro" id="IPR050570">
    <property type="entry name" value="Cell_wall_metabolism_enzyme"/>
</dbReference>
<dbReference type="InterPro" id="IPR011055">
    <property type="entry name" value="Dup_hybrid_motif"/>
</dbReference>
<protein>
    <recommendedName>
        <fullName evidence="2">M23ase beta-sheet core domain-containing protein</fullName>
    </recommendedName>
</protein>
<dbReference type="PANTHER" id="PTHR21666:SF290">
    <property type="entry name" value="PEPTIDASE M23 DOMAIN PROTEIN"/>
    <property type="match status" value="1"/>
</dbReference>
<proteinExistence type="predicted"/>
<reference evidence="3 4" key="1">
    <citation type="journal article" date="2016" name="Nat. Commun.">
        <title>Thousands of microbial genomes shed light on interconnected biogeochemical processes in an aquifer system.</title>
        <authorList>
            <person name="Anantharaman K."/>
            <person name="Brown C.T."/>
            <person name="Hug L.A."/>
            <person name="Sharon I."/>
            <person name="Castelle C.J."/>
            <person name="Probst A.J."/>
            <person name="Thomas B.C."/>
            <person name="Singh A."/>
            <person name="Wilkins M.J."/>
            <person name="Karaoz U."/>
            <person name="Brodie E.L."/>
            <person name="Williams K.H."/>
            <person name="Hubbard S.S."/>
            <person name="Banfield J.F."/>
        </authorList>
    </citation>
    <scope>NUCLEOTIDE SEQUENCE [LARGE SCALE GENOMIC DNA]</scope>
</reference>
<keyword evidence="1" id="KW-0812">Transmembrane</keyword>
<dbReference type="GO" id="GO:0004222">
    <property type="term" value="F:metalloendopeptidase activity"/>
    <property type="evidence" value="ECO:0007669"/>
    <property type="project" value="TreeGrafter"/>
</dbReference>
<gene>
    <name evidence="3" type="ORF">A2573_01570</name>
</gene>
<dbReference type="InterPro" id="IPR016047">
    <property type="entry name" value="M23ase_b-sheet_dom"/>
</dbReference>
<dbReference type="Gene3D" id="2.70.70.10">
    <property type="entry name" value="Glucose Permease (Domain IIA)"/>
    <property type="match status" value="1"/>
</dbReference>
<dbReference type="Pfam" id="PF01551">
    <property type="entry name" value="Peptidase_M23"/>
    <property type="match status" value="1"/>
</dbReference>
<evidence type="ECO:0000256" key="1">
    <source>
        <dbReference type="SAM" id="Phobius"/>
    </source>
</evidence>
<dbReference type="PANTHER" id="PTHR21666">
    <property type="entry name" value="PEPTIDASE-RELATED"/>
    <property type="match status" value="1"/>
</dbReference>
<organism evidence="3 4">
    <name type="scientific">Candidatus Woesebacteria bacterium RIFOXYD1_FULL_43_18</name>
    <dbReference type="NCBI Taxonomy" id="1802551"/>
    <lineage>
        <taxon>Bacteria</taxon>
        <taxon>Candidatus Woeseibacteriota</taxon>
    </lineage>
</organism>
<dbReference type="SUPFAM" id="SSF51261">
    <property type="entry name" value="Duplicated hybrid motif"/>
    <property type="match status" value="1"/>
</dbReference>
<feature type="transmembrane region" description="Helical" evidence="1">
    <location>
        <begin position="65"/>
        <end position="84"/>
    </location>
</feature>
<keyword evidence="1" id="KW-1133">Transmembrane helix</keyword>
<dbReference type="AlphaFoldDB" id="A0A1F8DJB4"/>
<evidence type="ECO:0000313" key="3">
    <source>
        <dbReference type="EMBL" id="OGM87875.1"/>
    </source>
</evidence>
<dbReference type="CDD" id="cd12797">
    <property type="entry name" value="M23_peptidase"/>
    <property type="match status" value="1"/>
</dbReference>
<keyword evidence="1" id="KW-0472">Membrane</keyword>
<name>A0A1F8DJB4_9BACT</name>
<accession>A0A1F8DJB4</accession>
<dbReference type="EMBL" id="MGIL01000020">
    <property type="protein sequence ID" value="OGM87875.1"/>
    <property type="molecule type" value="Genomic_DNA"/>
</dbReference>
<dbReference type="Proteomes" id="UP000177596">
    <property type="component" value="Unassembled WGS sequence"/>
</dbReference>
<evidence type="ECO:0000259" key="2">
    <source>
        <dbReference type="Pfam" id="PF01551"/>
    </source>
</evidence>